<name>A0ABQ3GFU2_9MICC</name>
<reference evidence="2" key="1">
    <citation type="journal article" date="2019" name="Int. J. Syst. Evol. Microbiol.">
        <title>The Global Catalogue of Microorganisms (GCM) 10K type strain sequencing project: providing services to taxonomists for standard genome sequencing and annotation.</title>
        <authorList>
            <consortium name="The Broad Institute Genomics Platform"/>
            <consortium name="The Broad Institute Genome Sequencing Center for Infectious Disease"/>
            <person name="Wu L."/>
            <person name="Ma J."/>
        </authorList>
    </citation>
    <scope>NUCLEOTIDE SEQUENCE [LARGE SCALE GENOMIC DNA]</scope>
    <source>
        <strain evidence="2">KCTC 19466</strain>
    </source>
</reference>
<keyword evidence="2" id="KW-1185">Reference proteome</keyword>
<dbReference type="RefSeq" id="WP_189349186.1">
    <property type="nucleotide sequence ID" value="NZ_BMXK01000004.1"/>
</dbReference>
<dbReference type="Proteomes" id="UP000642819">
    <property type="component" value="Unassembled WGS sequence"/>
</dbReference>
<gene>
    <name evidence="1" type="ORF">GCM10008096_11610</name>
</gene>
<organism evidence="1 2">
    <name type="scientific">Zhihengliuella salsuginis</name>
    <dbReference type="NCBI Taxonomy" id="578222"/>
    <lineage>
        <taxon>Bacteria</taxon>
        <taxon>Bacillati</taxon>
        <taxon>Actinomycetota</taxon>
        <taxon>Actinomycetes</taxon>
        <taxon>Micrococcales</taxon>
        <taxon>Micrococcaceae</taxon>
        <taxon>Zhihengliuella</taxon>
    </lineage>
</organism>
<evidence type="ECO:0000313" key="2">
    <source>
        <dbReference type="Proteomes" id="UP000642819"/>
    </source>
</evidence>
<proteinExistence type="predicted"/>
<accession>A0ABQ3GFU2</accession>
<protein>
    <submittedName>
        <fullName evidence="1">Uncharacterized protein</fullName>
    </submittedName>
</protein>
<dbReference type="EMBL" id="BMXK01000004">
    <property type="protein sequence ID" value="GHD04367.1"/>
    <property type="molecule type" value="Genomic_DNA"/>
</dbReference>
<sequence length="67" mass="7561">MDGLREVSPVILCLVGAPETDMVERAAWWYGQNERYKATTDHLGRQSQQSEKADTLHSTDLLLKSVD</sequence>
<comment type="caution">
    <text evidence="1">The sequence shown here is derived from an EMBL/GenBank/DDBJ whole genome shotgun (WGS) entry which is preliminary data.</text>
</comment>
<evidence type="ECO:0000313" key="1">
    <source>
        <dbReference type="EMBL" id="GHD04367.1"/>
    </source>
</evidence>